<evidence type="ECO:0000256" key="1">
    <source>
        <dbReference type="SAM" id="MobiDB-lite"/>
    </source>
</evidence>
<proteinExistence type="predicted"/>
<keyword evidence="3" id="KW-1185">Reference proteome</keyword>
<organism evidence="2 3">
    <name type="scientific">Chloracidobacterium sp. N</name>
    <dbReference type="NCBI Taxonomy" id="2821540"/>
    <lineage>
        <taxon>Bacteria</taxon>
        <taxon>Pseudomonadati</taxon>
        <taxon>Acidobacteriota</taxon>
        <taxon>Terriglobia</taxon>
        <taxon>Terriglobales</taxon>
        <taxon>Acidobacteriaceae</taxon>
        <taxon>Chloracidobacterium</taxon>
        <taxon>Chloracidobacterium aggregatum</taxon>
    </lineage>
</organism>
<evidence type="ECO:0000313" key="3">
    <source>
        <dbReference type="Proteomes" id="UP000677668"/>
    </source>
</evidence>
<sequence>MVSLHTPAKPVLGLVFLGLFWLSLPVAAQQESRQPSRPRSVITSGQPTGSPAPASSLPADSQATPNQTRSEINLAVAHELLDLTGFPSLVKQTIIKGLQKEMRKRPDMSEISSFVRDFLQKRISVQIITEEMARYLADKFDAQELRQLKAIMDTGAGRKMFTSFDTLPAPVRLREASYLEIFDEQETIQFKTFYRLPVFQKFSDYLPTLFQIGKQSFDEQYKLQEKEMFMEKVRQLQEESPQP</sequence>
<name>A0ABX8B432_9BACT</name>
<dbReference type="EMBL" id="CP072643">
    <property type="protein sequence ID" value="QUV95223.1"/>
    <property type="molecule type" value="Genomic_DNA"/>
</dbReference>
<feature type="compositionally biased region" description="Polar residues" evidence="1">
    <location>
        <begin position="32"/>
        <end position="46"/>
    </location>
</feature>
<feature type="compositionally biased region" description="Low complexity" evidence="1">
    <location>
        <begin position="47"/>
        <end position="63"/>
    </location>
</feature>
<dbReference type="Proteomes" id="UP000677668">
    <property type="component" value="Chromosome 2"/>
</dbReference>
<gene>
    <name evidence="2" type="ORF">J8C05_14480</name>
</gene>
<evidence type="ECO:0000313" key="2">
    <source>
        <dbReference type="EMBL" id="QUV95223.1"/>
    </source>
</evidence>
<accession>A0ABX8B432</accession>
<evidence type="ECO:0008006" key="4">
    <source>
        <dbReference type="Google" id="ProtNLM"/>
    </source>
</evidence>
<dbReference type="RefSeq" id="WP_211423459.1">
    <property type="nucleotide sequence ID" value="NZ_CP072643.1"/>
</dbReference>
<protein>
    <recommendedName>
        <fullName evidence="4">DUF2059 domain-containing protein</fullName>
    </recommendedName>
</protein>
<reference evidence="2 3" key="1">
    <citation type="submission" date="2021-03" db="EMBL/GenBank/DDBJ databases">
        <title>Genomic and phenotypic characterization of Chloracidobacterium isolates provides evidence for multiple species.</title>
        <authorList>
            <person name="Saini M.K."/>
            <person name="Costas A.M.G."/>
            <person name="Tank M."/>
            <person name="Bryant D.A."/>
        </authorList>
    </citation>
    <scope>NUCLEOTIDE SEQUENCE [LARGE SCALE GENOMIC DNA]</scope>
    <source>
        <strain evidence="2 3">N</strain>
    </source>
</reference>
<feature type="region of interest" description="Disordered" evidence="1">
    <location>
        <begin position="32"/>
        <end position="67"/>
    </location>
</feature>